<evidence type="ECO:0000313" key="2">
    <source>
        <dbReference type="EMBL" id="CEG24358.1"/>
    </source>
</evidence>
<accession>A0A098EPY9</accession>
<evidence type="ECO:0000313" key="3">
    <source>
        <dbReference type="Proteomes" id="UP000043699"/>
    </source>
</evidence>
<feature type="coiled-coil region" evidence="1">
    <location>
        <begin position="35"/>
        <end position="69"/>
    </location>
</feature>
<protein>
    <submittedName>
        <fullName evidence="2">Uncharacterized protein</fullName>
    </submittedName>
</protein>
<dbReference type="AlphaFoldDB" id="A0A098EPY9"/>
<dbReference type="OrthoDB" id="2887155at2"/>
<dbReference type="RefSeq" id="WP_052653958.1">
    <property type="nucleotide sequence ID" value="NZ_CCXS01000001.1"/>
</dbReference>
<dbReference type="Proteomes" id="UP000043699">
    <property type="component" value="Unassembled WGS sequence"/>
</dbReference>
<organism evidence="2 3">
    <name type="scientific">Planococcus massiliensis</name>
    <dbReference type="NCBI Taxonomy" id="1499687"/>
    <lineage>
        <taxon>Bacteria</taxon>
        <taxon>Bacillati</taxon>
        <taxon>Bacillota</taxon>
        <taxon>Bacilli</taxon>
        <taxon>Bacillales</taxon>
        <taxon>Caryophanaceae</taxon>
        <taxon>Planococcus</taxon>
    </lineage>
</organism>
<dbReference type="EMBL" id="CCXS01000001">
    <property type="protein sequence ID" value="CEG24358.1"/>
    <property type="molecule type" value="Genomic_DNA"/>
</dbReference>
<name>A0A098EPY9_9BACL</name>
<reference evidence="2 3" key="1">
    <citation type="submission" date="2014-09" db="EMBL/GenBank/DDBJ databases">
        <authorList>
            <person name="Urmite Genomes Urmite Genomes"/>
        </authorList>
    </citation>
    <scope>NUCLEOTIDE SEQUENCE [LARGE SCALE GENOMIC DNA]</scope>
    <source>
        <strain evidence="2 3">ES2</strain>
    </source>
</reference>
<evidence type="ECO:0000256" key="1">
    <source>
        <dbReference type="SAM" id="Coils"/>
    </source>
</evidence>
<gene>
    <name evidence="2" type="ORF">BN1080_03381</name>
</gene>
<sequence length="75" mass="9089">MKEQKEILERQLQWTKKQIEVLDDMDEKLQAMKKIAEYVAENDLSKEEVEKLNSQLKELQTEYSFLEAQRKTDFH</sequence>
<keyword evidence="3" id="KW-1185">Reference proteome</keyword>
<keyword evidence="1" id="KW-0175">Coiled coil</keyword>
<proteinExistence type="predicted"/>